<dbReference type="PANTHER" id="PTHR11802:SF472">
    <property type="entry name" value="SERINE CARBOXYPEPTIDASE CPVL-RELATED"/>
    <property type="match status" value="1"/>
</dbReference>
<gene>
    <name evidence="7" type="ORF">ONB1V03_LOCUS8129</name>
</gene>
<dbReference type="EMBL" id="CAJPVJ010004470">
    <property type="protein sequence ID" value="CAG2168642.1"/>
    <property type="molecule type" value="Genomic_DNA"/>
</dbReference>
<evidence type="ECO:0000256" key="3">
    <source>
        <dbReference type="ARBA" id="ARBA00022670"/>
    </source>
</evidence>
<protein>
    <recommendedName>
        <fullName evidence="9">Carboxypeptidase</fullName>
    </recommendedName>
</protein>
<dbReference type="Proteomes" id="UP000728032">
    <property type="component" value="Unassembled WGS sequence"/>
</dbReference>
<dbReference type="EMBL" id="OC919295">
    <property type="protein sequence ID" value="CAD7651067.1"/>
    <property type="molecule type" value="Genomic_DNA"/>
</dbReference>
<sequence length="486" mass="55019">MIKDPKLNTIKTVAFKVHNINDILDYLRQTTAGFLYSQYFYLMAGNRICWINKTTEVWSDECLPQTITKCICHQLRGYSGFLTVDDRFNSNMFFWFFPSFTNPKTSPVVVWLEGGPGISSLFSLFTFGPLVVDQKLNVTTTPSSWAQEVSILYIDNPVGTGYSFTDNAKGYSTNENMIADNLYEALKQFYTVFAEYRGNGVYITGQSYGGHYVPALGYKVMQHSNDSNFDFKGIAIGNGWIDPINQINFANIFKSMGLVDELEAIEVREREESIRTAIRNKDYLKALQLDSDLMVAGPPYATNVTGYLQFYSVYESGQLYESAINFIKYLSLNQTRSAIHVGALDFNFSNATSAANLHQDFMQSMAPNLTAIIDNNYKSMAPNLTAIIDNNYKVLLFTGNFDMTAGVDSISGFLENKDWKYYKDYSLGKRVIWKVSPNDTQIAGYAKGFNNFTHVIVRNAGHCTQCDQPRATLDMITRFVHNKPFE</sequence>
<keyword evidence="3" id="KW-0645">Protease</keyword>
<dbReference type="AlphaFoldDB" id="A0A7R9M071"/>
<accession>A0A7R9M071</accession>
<comment type="similarity">
    <text evidence="1">Belongs to the peptidase S10 family.</text>
</comment>
<evidence type="ECO:0000256" key="2">
    <source>
        <dbReference type="ARBA" id="ARBA00022645"/>
    </source>
</evidence>
<keyword evidence="8" id="KW-1185">Reference proteome</keyword>
<dbReference type="InterPro" id="IPR029058">
    <property type="entry name" value="AB_hydrolase_fold"/>
</dbReference>
<name>A0A7R9M071_9ACAR</name>
<keyword evidence="4" id="KW-0732">Signal</keyword>
<evidence type="ECO:0000313" key="7">
    <source>
        <dbReference type="EMBL" id="CAD7651067.1"/>
    </source>
</evidence>
<dbReference type="GO" id="GO:0004185">
    <property type="term" value="F:serine-type carboxypeptidase activity"/>
    <property type="evidence" value="ECO:0007669"/>
    <property type="project" value="InterPro"/>
</dbReference>
<evidence type="ECO:0000256" key="6">
    <source>
        <dbReference type="ARBA" id="ARBA00023180"/>
    </source>
</evidence>
<keyword evidence="2" id="KW-0121">Carboxypeptidase</keyword>
<reference evidence="7" key="1">
    <citation type="submission" date="2020-11" db="EMBL/GenBank/DDBJ databases">
        <authorList>
            <person name="Tran Van P."/>
        </authorList>
    </citation>
    <scope>NUCLEOTIDE SEQUENCE</scope>
</reference>
<organism evidence="7">
    <name type="scientific">Oppiella nova</name>
    <dbReference type="NCBI Taxonomy" id="334625"/>
    <lineage>
        <taxon>Eukaryota</taxon>
        <taxon>Metazoa</taxon>
        <taxon>Ecdysozoa</taxon>
        <taxon>Arthropoda</taxon>
        <taxon>Chelicerata</taxon>
        <taxon>Arachnida</taxon>
        <taxon>Acari</taxon>
        <taxon>Acariformes</taxon>
        <taxon>Sarcoptiformes</taxon>
        <taxon>Oribatida</taxon>
        <taxon>Brachypylina</taxon>
        <taxon>Oppioidea</taxon>
        <taxon>Oppiidae</taxon>
        <taxon>Oppiella</taxon>
    </lineage>
</organism>
<dbReference type="InterPro" id="IPR001563">
    <property type="entry name" value="Peptidase_S10"/>
</dbReference>
<evidence type="ECO:0000313" key="8">
    <source>
        <dbReference type="Proteomes" id="UP000728032"/>
    </source>
</evidence>
<keyword evidence="6" id="KW-0325">Glycoprotein</keyword>
<evidence type="ECO:0000256" key="5">
    <source>
        <dbReference type="ARBA" id="ARBA00022801"/>
    </source>
</evidence>
<dbReference type="SUPFAM" id="SSF53474">
    <property type="entry name" value="alpha/beta-Hydrolases"/>
    <property type="match status" value="1"/>
</dbReference>
<dbReference type="GO" id="GO:0006508">
    <property type="term" value="P:proteolysis"/>
    <property type="evidence" value="ECO:0007669"/>
    <property type="project" value="UniProtKB-KW"/>
</dbReference>
<dbReference type="PRINTS" id="PR00724">
    <property type="entry name" value="CRBOXYPTASEC"/>
</dbReference>
<dbReference type="PANTHER" id="PTHR11802">
    <property type="entry name" value="SERINE PROTEASE FAMILY S10 SERINE CARBOXYPEPTIDASE"/>
    <property type="match status" value="1"/>
</dbReference>
<dbReference type="Pfam" id="PF00450">
    <property type="entry name" value="Peptidase_S10"/>
    <property type="match status" value="1"/>
</dbReference>
<evidence type="ECO:0008006" key="9">
    <source>
        <dbReference type="Google" id="ProtNLM"/>
    </source>
</evidence>
<dbReference type="Gene3D" id="3.40.50.1820">
    <property type="entry name" value="alpha/beta hydrolase"/>
    <property type="match status" value="1"/>
</dbReference>
<keyword evidence="5" id="KW-0378">Hydrolase</keyword>
<dbReference type="OrthoDB" id="6428481at2759"/>
<evidence type="ECO:0000256" key="1">
    <source>
        <dbReference type="ARBA" id="ARBA00009431"/>
    </source>
</evidence>
<proteinExistence type="inferred from homology"/>
<evidence type="ECO:0000256" key="4">
    <source>
        <dbReference type="ARBA" id="ARBA00022729"/>
    </source>
</evidence>